<keyword evidence="7 15" id="KW-1133">Transmembrane helix</keyword>
<evidence type="ECO:0000256" key="15">
    <source>
        <dbReference type="SAM" id="Phobius"/>
    </source>
</evidence>
<dbReference type="InterPro" id="IPR001757">
    <property type="entry name" value="P_typ_ATPase"/>
</dbReference>
<keyword evidence="10" id="KW-0406">Ion transport</keyword>
<dbReference type="SUPFAM" id="SSF81665">
    <property type="entry name" value="Calcium ATPase, transmembrane domain M"/>
    <property type="match status" value="1"/>
</dbReference>
<keyword evidence="5" id="KW-0460">Magnesium</keyword>
<dbReference type="NCBIfam" id="TIGR01494">
    <property type="entry name" value="ATPase_P-type"/>
    <property type="match status" value="2"/>
</dbReference>
<keyword evidence="8" id="KW-0915">Sodium</keyword>
<dbReference type="InterPro" id="IPR036412">
    <property type="entry name" value="HAD-like_sf"/>
</dbReference>
<dbReference type="SFLD" id="SFLDS00003">
    <property type="entry name" value="Haloacid_Dehalogenase"/>
    <property type="match status" value="1"/>
</dbReference>
<dbReference type="PRINTS" id="PR00119">
    <property type="entry name" value="CATATPASE"/>
</dbReference>
<dbReference type="GO" id="GO:0005524">
    <property type="term" value="F:ATP binding"/>
    <property type="evidence" value="ECO:0007669"/>
    <property type="project" value="UniProtKB-KW"/>
</dbReference>
<keyword evidence="10" id="KW-0739">Sodium transport</keyword>
<dbReference type="InterPro" id="IPR008250">
    <property type="entry name" value="ATPase_P-typ_transduc_dom_A_sf"/>
</dbReference>
<dbReference type="GO" id="GO:1902600">
    <property type="term" value="P:proton transmembrane transport"/>
    <property type="evidence" value="ECO:0007669"/>
    <property type="project" value="TreeGrafter"/>
</dbReference>
<dbReference type="PANTHER" id="PTHR43294">
    <property type="entry name" value="SODIUM/POTASSIUM-TRANSPORTING ATPASE SUBUNIT ALPHA"/>
    <property type="match status" value="1"/>
</dbReference>
<evidence type="ECO:0000256" key="4">
    <source>
        <dbReference type="ARBA" id="ARBA00022840"/>
    </source>
</evidence>
<feature type="transmembrane region" description="Helical" evidence="15">
    <location>
        <begin position="827"/>
        <end position="852"/>
    </location>
</feature>
<evidence type="ECO:0000256" key="12">
    <source>
        <dbReference type="ARBA" id="ARBA00049499"/>
    </source>
</evidence>
<evidence type="ECO:0000256" key="8">
    <source>
        <dbReference type="ARBA" id="ARBA00023053"/>
    </source>
</evidence>
<dbReference type="Pfam" id="PF13246">
    <property type="entry name" value="Cation_ATPase"/>
    <property type="match status" value="1"/>
</dbReference>
<dbReference type="PANTHER" id="PTHR43294:SF20">
    <property type="entry name" value="P-TYPE ATPASE"/>
    <property type="match status" value="1"/>
</dbReference>
<dbReference type="GO" id="GO:0005391">
    <property type="term" value="F:P-type sodium:potassium-exchanging transporter activity"/>
    <property type="evidence" value="ECO:0007669"/>
    <property type="project" value="TreeGrafter"/>
</dbReference>
<dbReference type="SFLD" id="SFLDF00027">
    <property type="entry name" value="p-type_atpase"/>
    <property type="match status" value="1"/>
</dbReference>
<keyword evidence="10" id="KW-0813">Transport</keyword>
<keyword evidence="6" id="KW-1278">Translocase</keyword>
<feature type="transmembrane region" description="Helical" evidence="15">
    <location>
        <begin position="898"/>
        <end position="919"/>
    </location>
</feature>
<dbReference type="InterPro" id="IPR006068">
    <property type="entry name" value="ATPase_P-typ_cation-transptr_C"/>
</dbReference>
<reference evidence="17" key="1">
    <citation type="submission" date="2015-04" db="EMBL/GenBank/DDBJ databases">
        <title>The genome sequence of the plant pathogenic Rhizarian Plasmodiophora brassicae reveals insights in its biotrophic life cycle and the origin of chitin synthesis.</title>
        <authorList>
            <person name="Schwelm A."/>
            <person name="Fogelqvist J."/>
            <person name="Knaust A."/>
            <person name="Julke S."/>
            <person name="Lilja T."/>
            <person name="Dhandapani V."/>
            <person name="Bonilla-Rosso G."/>
            <person name="Karlsson M."/>
            <person name="Shevchenko A."/>
            <person name="Choi S.R."/>
            <person name="Kim H.G."/>
            <person name="Park J.Y."/>
            <person name="Lim Y.P."/>
            <person name="Ludwig-Muller J."/>
            <person name="Dixelius C."/>
        </authorList>
    </citation>
    <scope>NUCLEOTIDE SEQUENCE</scope>
    <source>
        <tissue evidence="17">Potato root galls</tissue>
    </source>
</reference>
<dbReference type="PROSITE" id="PS00154">
    <property type="entry name" value="ATPASE_E1_E2"/>
    <property type="match status" value="1"/>
</dbReference>
<feature type="transmembrane region" description="Helical" evidence="15">
    <location>
        <begin position="990"/>
        <end position="1011"/>
    </location>
</feature>
<feature type="region of interest" description="Disordered" evidence="14">
    <location>
        <begin position="1"/>
        <end position="21"/>
    </location>
</feature>
<evidence type="ECO:0000256" key="2">
    <source>
        <dbReference type="ARBA" id="ARBA00022692"/>
    </source>
</evidence>
<dbReference type="Pfam" id="PF00690">
    <property type="entry name" value="Cation_ATPase_N"/>
    <property type="match status" value="1"/>
</dbReference>
<dbReference type="FunFam" id="1.20.1110.10:FF:000065">
    <property type="entry name" value="Sarcoplasmic/endoplasmic reticulum calcium ATPase 1"/>
    <property type="match status" value="1"/>
</dbReference>
<dbReference type="GO" id="GO:0030007">
    <property type="term" value="P:intracellular potassium ion homeostasis"/>
    <property type="evidence" value="ECO:0007669"/>
    <property type="project" value="TreeGrafter"/>
</dbReference>
<evidence type="ECO:0000259" key="16">
    <source>
        <dbReference type="SMART" id="SM00831"/>
    </source>
</evidence>
<dbReference type="SUPFAM" id="SSF56784">
    <property type="entry name" value="HAD-like"/>
    <property type="match status" value="1"/>
</dbReference>
<dbReference type="InterPro" id="IPR044492">
    <property type="entry name" value="P_typ_ATPase_HD_dom"/>
</dbReference>
<feature type="transmembrane region" description="Helical" evidence="15">
    <location>
        <begin position="121"/>
        <end position="139"/>
    </location>
</feature>
<sequence length="1086" mass="117045">MTEAHGNNAPPDITRQGSSRALVHQGSLRTFSLQRLGSSHKRLVAPPHGNDEARVKLADHVKAEQAELTSTTLLDIVHAFQSDTDQGLTKEEFANRLQLHGNNELEKPPPSSLWRMLLDQLSDLLVILLIVSCFISFIFGNYVAGAAILFIIILNATIGVVQENKAGKALEALESMSSDKAEVVRNGVPTVVDSKFLVPGDIVNLATGQKIPADIRLISAHGLVSAEMALTGESEGVLKDADYVFSPEAKHSGEAPESHLTSENMVYMGCVILDGRGKGLVVRTGMSTRMGKIAKLLNEAEAGLSPLQEKLEKLGKILGILSIMISVCILVIGILTERTPDPGSEQPYYLQMIIVAVSLVVAAVPEGLPAAVTITLAMGMQRMANKNAIIRRLHSVETLGSATVICSDKTGTLTAGVMTTVKLFFSGSTYSVSGEGYTPNGVFTLESDESQIKPNIDSGVGLLLLSGALCCNATLQMGSDGKYECLGNTSDRSIIVAAAKASILAPDVNKEYPRTKENTFSSIRKMMSVVFENSKTHRQRFPTNESVASHVAIVKGAPNVVLAQCNSQIVNNASGDPVIQYLHSSQREAITNVIDGYSSAALRVLAVAFRTYSSAPNDDSAEVVETDLIFVGLFASTDPERKEVIPAIAAAHNASVRVCMITGDYVKTAKAIAENIGLIPKGSPATAALDCEEIREIGNRIDALELQLKSKDTLKSDHTGIHEALATEFSRIDAITAVADVYARAKPEDKITIVKSLQRQGHCCAMTGDGVNDAPALKQANIGIAMGITGTDVAKAASAMILTTDNFASIVMAIEEGRTIYSNISKFIFYLLSTNIAEVMLIFVTTCVGMPVPLNAVQILWLNLTTDGAPAISLAIEKTDPGTMFRPPRRRNEPLIDRFMWVGISVQTIVLTTMCVIVYGTGLQWFAGGDFWGKGIDSESHNTNLSKLNGYKEAQTMTILYICTSELLRAYTCRSQRVSLYEMGFFSNKYMHLSVLVSLSLTWFVALVPPFQDIFGMRYISEVKGYALVVGLAFVPAVIDELTKIVLRVVRFGETPSLRRSHIVAVPSSVAINVAPTTKRNVISQQ</sequence>
<evidence type="ECO:0000256" key="5">
    <source>
        <dbReference type="ARBA" id="ARBA00022842"/>
    </source>
</evidence>
<dbReference type="InterPro" id="IPR023298">
    <property type="entry name" value="ATPase_P-typ_TM_dom_sf"/>
</dbReference>
<dbReference type="AlphaFoldDB" id="A0A0H5QWG8"/>
<feature type="transmembrane region" description="Helical" evidence="15">
    <location>
        <begin position="348"/>
        <end position="377"/>
    </location>
</feature>
<dbReference type="SUPFAM" id="SSF81660">
    <property type="entry name" value="Metal cation-transporting ATPase, ATP-binding domain N"/>
    <property type="match status" value="1"/>
</dbReference>
<evidence type="ECO:0000256" key="6">
    <source>
        <dbReference type="ARBA" id="ARBA00022967"/>
    </source>
</evidence>
<feature type="transmembrane region" description="Helical" evidence="15">
    <location>
        <begin position="858"/>
        <end position="877"/>
    </location>
</feature>
<evidence type="ECO:0000256" key="1">
    <source>
        <dbReference type="ARBA" id="ARBA00004141"/>
    </source>
</evidence>
<dbReference type="Pfam" id="PF00122">
    <property type="entry name" value="E1-E2_ATPase"/>
    <property type="match status" value="1"/>
</dbReference>
<dbReference type="Gene3D" id="2.70.150.10">
    <property type="entry name" value="Calcium-transporting ATPase, cytoplasmic transduction domain A"/>
    <property type="match status" value="1"/>
</dbReference>
<dbReference type="GO" id="GO:0016887">
    <property type="term" value="F:ATP hydrolysis activity"/>
    <property type="evidence" value="ECO:0007669"/>
    <property type="project" value="InterPro"/>
</dbReference>
<dbReference type="InterPro" id="IPR023214">
    <property type="entry name" value="HAD_sf"/>
</dbReference>
<keyword evidence="4" id="KW-0067">ATP-binding</keyword>
<dbReference type="Pfam" id="PF00689">
    <property type="entry name" value="Cation_ATPase_C"/>
    <property type="match status" value="1"/>
</dbReference>
<dbReference type="GO" id="GO:1990573">
    <property type="term" value="P:potassium ion import across plasma membrane"/>
    <property type="evidence" value="ECO:0007669"/>
    <property type="project" value="TreeGrafter"/>
</dbReference>
<proteinExistence type="predicted"/>
<keyword evidence="9 15" id="KW-0472">Membrane</keyword>
<evidence type="ECO:0000256" key="13">
    <source>
        <dbReference type="ARBA" id="ARBA00067200"/>
    </source>
</evidence>
<dbReference type="FunFam" id="3.40.50.1000:FF:000001">
    <property type="entry name" value="Phospholipid-transporting ATPase IC"/>
    <property type="match status" value="1"/>
</dbReference>
<dbReference type="Gene3D" id="3.40.1110.10">
    <property type="entry name" value="Calcium-transporting ATPase, cytoplasmic domain N"/>
    <property type="match status" value="1"/>
</dbReference>
<evidence type="ECO:0000256" key="9">
    <source>
        <dbReference type="ARBA" id="ARBA00023136"/>
    </source>
</evidence>
<comment type="subcellular location">
    <subcellularLocation>
        <location evidence="1">Membrane</location>
        <topology evidence="1">Multi-pass membrane protein</topology>
    </subcellularLocation>
</comment>
<dbReference type="GO" id="GO:0006883">
    <property type="term" value="P:intracellular sodium ion homeostasis"/>
    <property type="evidence" value="ECO:0007669"/>
    <property type="project" value="TreeGrafter"/>
</dbReference>
<protein>
    <recommendedName>
        <fullName evidence="13">P-type sodium-transporting ATPase4</fullName>
        <ecNumber evidence="11">7.2.2.3</ecNumber>
    </recommendedName>
</protein>
<evidence type="ECO:0000256" key="14">
    <source>
        <dbReference type="SAM" id="MobiDB-lite"/>
    </source>
</evidence>
<dbReference type="EMBL" id="HACM01005823">
    <property type="protein sequence ID" value="CRZ06265.1"/>
    <property type="molecule type" value="Transcribed_RNA"/>
</dbReference>
<keyword evidence="2 15" id="KW-0812">Transmembrane</keyword>
<dbReference type="SUPFAM" id="SSF81653">
    <property type="entry name" value="Calcium ATPase, transduction domain A"/>
    <property type="match status" value="1"/>
</dbReference>
<evidence type="ECO:0000256" key="7">
    <source>
        <dbReference type="ARBA" id="ARBA00022989"/>
    </source>
</evidence>
<name>A0A0H5QWG8_9EUKA</name>
<evidence type="ECO:0000256" key="11">
    <source>
        <dbReference type="ARBA" id="ARBA00035029"/>
    </source>
</evidence>
<feature type="domain" description="Cation-transporting P-type ATPase N-terminal" evidence="16">
    <location>
        <begin position="67"/>
        <end position="141"/>
    </location>
</feature>
<dbReference type="GO" id="GO:0005886">
    <property type="term" value="C:plasma membrane"/>
    <property type="evidence" value="ECO:0007669"/>
    <property type="project" value="TreeGrafter"/>
</dbReference>
<comment type="catalytic activity">
    <reaction evidence="12">
        <text>Na(+)(in) + ATP + H2O = Na(+)(out) + ADP + phosphate + H(+)</text>
        <dbReference type="Rhea" id="RHEA:14633"/>
        <dbReference type="ChEBI" id="CHEBI:15377"/>
        <dbReference type="ChEBI" id="CHEBI:15378"/>
        <dbReference type="ChEBI" id="CHEBI:29101"/>
        <dbReference type="ChEBI" id="CHEBI:30616"/>
        <dbReference type="ChEBI" id="CHEBI:43474"/>
        <dbReference type="ChEBI" id="CHEBI:456216"/>
        <dbReference type="EC" id="7.2.2.3"/>
    </reaction>
    <physiologicalReaction direction="left-to-right" evidence="12">
        <dbReference type="Rhea" id="RHEA:14634"/>
    </physiologicalReaction>
</comment>
<feature type="transmembrane region" description="Helical" evidence="15">
    <location>
        <begin position="317"/>
        <end position="336"/>
    </location>
</feature>
<dbReference type="InterPro" id="IPR059000">
    <property type="entry name" value="ATPase_P-type_domA"/>
</dbReference>
<dbReference type="Gene3D" id="3.40.50.1000">
    <property type="entry name" value="HAD superfamily/HAD-like"/>
    <property type="match status" value="1"/>
</dbReference>
<evidence type="ECO:0000256" key="10">
    <source>
        <dbReference type="ARBA" id="ARBA00023201"/>
    </source>
</evidence>
<accession>A0A0H5QWG8</accession>
<dbReference type="InterPro" id="IPR004014">
    <property type="entry name" value="ATPase_P-typ_cation-transptr_N"/>
</dbReference>
<keyword evidence="3" id="KW-0547">Nucleotide-binding</keyword>
<dbReference type="Pfam" id="PF00702">
    <property type="entry name" value="Hydrolase"/>
    <property type="match status" value="1"/>
</dbReference>
<evidence type="ECO:0000313" key="17">
    <source>
        <dbReference type="EMBL" id="CRZ06265.1"/>
    </source>
</evidence>
<dbReference type="SMART" id="SM00831">
    <property type="entry name" value="Cation_ATPase_N"/>
    <property type="match status" value="1"/>
</dbReference>
<dbReference type="Gene3D" id="1.20.1110.10">
    <property type="entry name" value="Calcium-transporting ATPase, transmembrane domain"/>
    <property type="match status" value="1"/>
</dbReference>
<dbReference type="SFLD" id="SFLDG00002">
    <property type="entry name" value="C1.7:_P-type_atpase_like"/>
    <property type="match status" value="1"/>
</dbReference>
<dbReference type="InterPro" id="IPR050510">
    <property type="entry name" value="Cation_transp_ATPase_P-type"/>
</dbReference>
<dbReference type="EC" id="7.2.2.3" evidence="11"/>
<dbReference type="InterPro" id="IPR018303">
    <property type="entry name" value="ATPase_P-typ_P_site"/>
</dbReference>
<dbReference type="GO" id="GO:0036376">
    <property type="term" value="P:sodium ion export across plasma membrane"/>
    <property type="evidence" value="ECO:0007669"/>
    <property type="project" value="TreeGrafter"/>
</dbReference>
<evidence type="ECO:0000256" key="3">
    <source>
        <dbReference type="ARBA" id="ARBA00022741"/>
    </source>
</evidence>
<organism evidence="17">
    <name type="scientific">Spongospora subterranea</name>
    <dbReference type="NCBI Taxonomy" id="70186"/>
    <lineage>
        <taxon>Eukaryota</taxon>
        <taxon>Sar</taxon>
        <taxon>Rhizaria</taxon>
        <taxon>Endomyxa</taxon>
        <taxon>Phytomyxea</taxon>
        <taxon>Plasmodiophorida</taxon>
        <taxon>Plasmodiophoridae</taxon>
        <taxon>Spongospora</taxon>
    </lineage>
</organism>
<dbReference type="InterPro" id="IPR023299">
    <property type="entry name" value="ATPase_P-typ_cyto_dom_N"/>
</dbReference>